<organism evidence="1 2">
    <name type="scientific">Bombus terrestris</name>
    <name type="common">Buff-tailed bumblebee</name>
    <name type="synonym">Apis terrestris</name>
    <dbReference type="NCBI Taxonomy" id="30195"/>
    <lineage>
        <taxon>Eukaryota</taxon>
        <taxon>Metazoa</taxon>
        <taxon>Ecdysozoa</taxon>
        <taxon>Arthropoda</taxon>
        <taxon>Hexapoda</taxon>
        <taxon>Insecta</taxon>
        <taxon>Pterygota</taxon>
        <taxon>Neoptera</taxon>
        <taxon>Endopterygota</taxon>
        <taxon>Hymenoptera</taxon>
        <taxon>Apocrita</taxon>
        <taxon>Aculeata</taxon>
        <taxon>Apoidea</taxon>
        <taxon>Anthophila</taxon>
        <taxon>Apidae</taxon>
        <taxon>Bombus</taxon>
        <taxon>Bombus</taxon>
    </lineage>
</organism>
<dbReference type="RefSeq" id="XP_003399874.1">
    <property type="nucleotide sequence ID" value="XM_003399826.4"/>
</dbReference>
<accession>A0A9B0C187</accession>
<name>A0A9B0C187_BOMTE</name>
<reference evidence="2" key="1">
    <citation type="submission" date="2025-08" db="UniProtKB">
        <authorList>
            <consortium name="RefSeq"/>
        </authorList>
    </citation>
    <scope>IDENTIFICATION</scope>
</reference>
<dbReference type="Proteomes" id="UP000835206">
    <property type="component" value="Chromosome 12"/>
</dbReference>
<dbReference type="OrthoDB" id="9998363at2759"/>
<protein>
    <submittedName>
        <fullName evidence="2">Uncharacterized protein LOC100644860</fullName>
    </submittedName>
</protein>
<dbReference type="KEGG" id="bter:100644860"/>
<dbReference type="AlphaFoldDB" id="A0A9B0C187"/>
<gene>
    <name evidence="2" type="primary">LOC100644860</name>
</gene>
<sequence>MSCDQMVSTSNDTSMFSMLNENAVTNIQRFEEISSSQKYFDRHIVRATELLARNSSTEVVDVSKLSQKTTSIIRYIEIDAAHGRLYFINGLTSTACWLKVIPFANNCHSYNVLLMFIIDGIDGIMKTKETGLGGALLMWFADDILAMLDISFVRPFNIQSYNRYVCPNCNNRFKFSNPLKVHIALKCDQLDINHLWTEVENEFNLTIRPHNMCKCSKCSK</sequence>
<dbReference type="GeneID" id="100644860"/>
<evidence type="ECO:0000313" key="1">
    <source>
        <dbReference type="Proteomes" id="UP000835206"/>
    </source>
</evidence>
<proteinExistence type="predicted"/>
<evidence type="ECO:0000313" key="2">
    <source>
        <dbReference type="RefSeq" id="XP_003399874.1"/>
    </source>
</evidence>
<keyword evidence="1" id="KW-1185">Reference proteome</keyword>